<feature type="compositionally biased region" description="Gly residues" evidence="1">
    <location>
        <begin position="61"/>
        <end position="91"/>
    </location>
</feature>
<sequence>MDEASGGGRASASPFERRKPRWVPPPAFFGFVLLLAVLFGLSYAVGDAAGPVAPGMHGTSSGDGAGGHDGGSHGGNTGGMDGMHMGHGSGG</sequence>
<evidence type="ECO:0000313" key="3">
    <source>
        <dbReference type="EMBL" id="ATL25634.1"/>
    </source>
</evidence>
<dbReference type="AlphaFoldDB" id="A0A291Q2D8"/>
<evidence type="ECO:0000256" key="1">
    <source>
        <dbReference type="SAM" id="MobiDB-lite"/>
    </source>
</evidence>
<evidence type="ECO:0000313" key="4">
    <source>
        <dbReference type="Proteomes" id="UP000221011"/>
    </source>
</evidence>
<dbReference type="KEGG" id="sfk:KY5_0616c"/>
<name>A0A291Q2D8_9ACTN</name>
<keyword evidence="2" id="KW-0472">Membrane</keyword>
<keyword evidence="4" id="KW-1185">Reference proteome</keyword>
<gene>
    <name evidence="3" type="ORF">KY5_0616c</name>
</gene>
<evidence type="ECO:0000256" key="2">
    <source>
        <dbReference type="SAM" id="Phobius"/>
    </source>
</evidence>
<keyword evidence="2" id="KW-0812">Transmembrane</keyword>
<proteinExistence type="predicted"/>
<dbReference type="Proteomes" id="UP000221011">
    <property type="component" value="Chromosome"/>
</dbReference>
<feature type="compositionally biased region" description="Low complexity" evidence="1">
    <location>
        <begin position="50"/>
        <end position="60"/>
    </location>
</feature>
<reference evidence="3 4" key="1">
    <citation type="submission" date="2017-08" db="EMBL/GenBank/DDBJ databases">
        <title>Complete Genome Sequence of Streptomyces formicae KY5, the formicamycin producer.</title>
        <authorList>
            <person name="Holmes N.A."/>
            <person name="Devine R."/>
            <person name="Qin Z."/>
            <person name="Seipke R.F."/>
            <person name="Wilkinson B."/>
            <person name="Hutchings M.I."/>
        </authorList>
    </citation>
    <scope>NUCLEOTIDE SEQUENCE [LARGE SCALE GENOMIC DNA]</scope>
    <source>
        <strain evidence="3 4">KY5</strain>
    </source>
</reference>
<dbReference type="EMBL" id="CP022685">
    <property type="protein sequence ID" value="ATL25634.1"/>
    <property type="molecule type" value="Genomic_DNA"/>
</dbReference>
<feature type="region of interest" description="Disordered" evidence="1">
    <location>
        <begin position="50"/>
        <end position="91"/>
    </location>
</feature>
<feature type="transmembrane region" description="Helical" evidence="2">
    <location>
        <begin position="27"/>
        <end position="46"/>
    </location>
</feature>
<keyword evidence="2" id="KW-1133">Transmembrane helix</keyword>
<protein>
    <submittedName>
        <fullName evidence="3">Uncharacterized protein</fullName>
    </submittedName>
</protein>
<feature type="region of interest" description="Disordered" evidence="1">
    <location>
        <begin position="1"/>
        <end position="22"/>
    </location>
</feature>
<dbReference type="RefSeq" id="WP_199842913.1">
    <property type="nucleotide sequence ID" value="NZ_CP022685.1"/>
</dbReference>
<accession>A0A291Q2D8</accession>
<organism evidence="3 4">
    <name type="scientific">Streptomyces formicae</name>
    <dbReference type="NCBI Taxonomy" id="1616117"/>
    <lineage>
        <taxon>Bacteria</taxon>
        <taxon>Bacillati</taxon>
        <taxon>Actinomycetota</taxon>
        <taxon>Actinomycetes</taxon>
        <taxon>Kitasatosporales</taxon>
        <taxon>Streptomycetaceae</taxon>
        <taxon>Streptomyces</taxon>
    </lineage>
</organism>